<accession>A0A1D8R9V5</accession>
<evidence type="ECO:0000256" key="8">
    <source>
        <dbReference type="ARBA" id="ARBA00023065"/>
    </source>
</evidence>
<comment type="similarity">
    <text evidence="2 14">Belongs to the ATPase protein 8 family.</text>
</comment>
<evidence type="ECO:0000256" key="2">
    <source>
        <dbReference type="ARBA" id="ARBA00008892"/>
    </source>
</evidence>
<comment type="subunit">
    <text evidence="13">Component of the ATP synthase complex composed at least of ATP5F1A/subunit alpha, ATP5F1B/subunit beta, ATP5MC1/subunit c (homooctomer), MT-ATP6/subunit a, MT-ATP8/subunit 8, ATP5ME/subunit e, ATP5MF/subunit f, ATP5MG/subunit g, ATP5MK/subunit k, ATP5MJ/subunit j, ATP5F1C/subunit gamma, ATP5F1D/subunit delta, ATP5F1E/subunit epsilon, ATP5PF/subunit F6, ATP5PB/subunit b, ATP5PD/subunit d, ATP5PO/subunit OSCP. ATP synthase complex consists of a soluble F(1) head domain (subunits alpha(3) and beta(3)) - the catalytic core - and a membrane F(0) domain - the membrane proton channel (subunits c, a, 8, e, f, g, k and j). These two domains are linked by a central stalk (subunits gamma, delta, and epsilon) rotating inside the F1 region and a stationary peripheral stalk (subunits F6, b, d, and OSCP).</text>
</comment>
<dbReference type="InterPro" id="IPR050635">
    <property type="entry name" value="ATPase_protein_8"/>
</dbReference>
<keyword evidence="5 14" id="KW-0812">Transmembrane</keyword>
<sequence>MPQLDPTPWFMILMLSWIVFLTIIPTKIMAHQCMNNPSPKNTKKPQESPWNWVWY</sequence>
<dbReference type="GO" id="GO:0031966">
    <property type="term" value="C:mitochondrial membrane"/>
    <property type="evidence" value="ECO:0007669"/>
    <property type="project" value="UniProtKB-SubCell"/>
</dbReference>
<evidence type="ECO:0000256" key="11">
    <source>
        <dbReference type="ARBA" id="ARBA00023310"/>
    </source>
</evidence>
<evidence type="ECO:0000256" key="5">
    <source>
        <dbReference type="ARBA" id="ARBA00022692"/>
    </source>
</evidence>
<keyword evidence="8 14" id="KW-0406">Ion transport</keyword>
<dbReference type="PANTHER" id="PTHR39937">
    <property type="entry name" value="ATP SYNTHASE PROTEIN 8"/>
    <property type="match status" value="1"/>
</dbReference>
<evidence type="ECO:0000256" key="6">
    <source>
        <dbReference type="ARBA" id="ARBA00022781"/>
    </source>
</evidence>
<evidence type="ECO:0000256" key="9">
    <source>
        <dbReference type="ARBA" id="ARBA00023128"/>
    </source>
</evidence>
<comment type="subcellular location">
    <subcellularLocation>
        <location evidence="1 14">Mitochondrion membrane</location>
        <topology evidence="1 14">Single-pass membrane protein</topology>
    </subcellularLocation>
</comment>
<dbReference type="AlphaFoldDB" id="A0A1D8R9V5"/>
<evidence type="ECO:0000256" key="3">
    <source>
        <dbReference type="ARBA" id="ARBA00022448"/>
    </source>
</evidence>
<dbReference type="GO" id="GO:0045259">
    <property type="term" value="C:proton-transporting ATP synthase complex"/>
    <property type="evidence" value="ECO:0007669"/>
    <property type="project" value="UniProtKB-KW"/>
</dbReference>
<dbReference type="GO" id="GO:0015986">
    <property type="term" value="P:proton motive force-driven ATP synthesis"/>
    <property type="evidence" value="ECO:0007669"/>
    <property type="project" value="InterPro"/>
</dbReference>
<keyword evidence="4 14" id="KW-0138">CF(0)</keyword>
<evidence type="ECO:0000256" key="10">
    <source>
        <dbReference type="ARBA" id="ARBA00023136"/>
    </source>
</evidence>
<evidence type="ECO:0000313" key="16">
    <source>
        <dbReference type="EMBL" id="AOW68966.1"/>
    </source>
</evidence>
<keyword evidence="10 15" id="KW-0472">Membrane</keyword>
<keyword evidence="6 14" id="KW-0375">Hydrogen ion transport</keyword>
<geneLocation type="mitochondrion" evidence="16"/>
<keyword evidence="3 14" id="KW-0813">Transport</keyword>
<protein>
    <recommendedName>
        <fullName evidence="14">ATP synthase complex subunit 8</fullName>
    </recommendedName>
</protein>
<dbReference type="GO" id="GO:0015078">
    <property type="term" value="F:proton transmembrane transporter activity"/>
    <property type="evidence" value="ECO:0007669"/>
    <property type="project" value="InterPro"/>
</dbReference>
<feature type="transmembrane region" description="Helical" evidence="15">
    <location>
        <begin position="6"/>
        <end position="24"/>
    </location>
</feature>
<dbReference type="EMBL" id="KX641476">
    <property type="protein sequence ID" value="AOW68966.1"/>
    <property type="molecule type" value="Genomic_DNA"/>
</dbReference>
<name>A0A1D8R9V5_9TELE</name>
<evidence type="ECO:0000256" key="14">
    <source>
        <dbReference type="RuleBase" id="RU003661"/>
    </source>
</evidence>
<dbReference type="Pfam" id="PF00895">
    <property type="entry name" value="ATP-synt_8"/>
    <property type="match status" value="1"/>
</dbReference>
<gene>
    <name evidence="16" type="primary">ATP8</name>
</gene>
<organism evidence="16">
    <name type="scientific">Ariosoma meeki</name>
    <dbReference type="NCBI Taxonomy" id="1043173"/>
    <lineage>
        <taxon>Eukaryota</taxon>
        <taxon>Metazoa</taxon>
        <taxon>Chordata</taxon>
        <taxon>Craniata</taxon>
        <taxon>Vertebrata</taxon>
        <taxon>Euteleostomi</taxon>
        <taxon>Actinopterygii</taxon>
        <taxon>Neopterygii</taxon>
        <taxon>Teleostei</taxon>
        <taxon>Anguilliformes</taxon>
        <taxon>Congridae</taxon>
        <taxon>Ariosoma</taxon>
    </lineage>
</organism>
<evidence type="ECO:0000256" key="15">
    <source>
        <dbReference type="SAM" id="Phobius"/>
    </source>
</evidence>
<keyword evidence="7 15" id="KW-1133">Transmembrane helix</keyword>
<comment type="function">
    <text evidence="12">Subunit 8, of the mitochondrial membrane ATP synthase complex (F(1)F(0) ATP synthase or Complex V) that produces ATP from ADP in the presence of a proton gradient across the membrane which is generated by electron transport complexes of the respiratory chain. ATP synthase complex consist of a soluble F(1) head domain - the catalytic core - and a membrane F(1) domain - the membrane proton channel. These two domains are linked by a central stalk rotating inside the F(1) region and a stationary peripheral stalk. During catalysis, ATP synthesis in the catalytic domain of F(1) is coupled via a rotary mechanism of the central stalk subunits to proton translocation. In vivo, can only synthesize ATP although its ATP hydrolase activity can be activated artificially in vitro. Part of the complex F(0) domain.</text>
</comment>
<proteinExistence type="inferred from homology"/>
<evidence type="ECO:0000256" key="13">
    <source>
        <dbReference type="ARBA" id="ARBA00064647"/>
    </source>
</evidence>
<keyword evidence="9 14" id="KW-0496">Mitochondrion</keyword>
<evidence type="ECO:0000256" key="1">
    <source>
        <dbReference type="ARBA" id="ARBA00004304"/>
    </source>
</evidence>
<dbReference type="InterPro" id="IPR001421">
    <property type="entry name" value="ATP8_metazoa"/>
</dbReference>
<evidence type="ECO:0000256" key="4">
    <source>
        <dbReference type="ARBA" id="ARBA00022547"/>
    </source>
</evidence>
<evidence type="ECO:0000256" key="7">
    <source>
        <dbReference type="ARBA" id="ARBA00022989"/>
    </source>
</evidence>
<keyword evidence="11" id="KW-0066">ATP synthesis</keyword>
<dbReference type="PANTHER" id="PTHR39937:SF1">
    <property type="entry name" value="ATP SYNTHASE PROTEIN 8"/>
    <property type="match status" value="1"/>
</dbReference>
<reference evidence="16" key="1">
    <citation type="submission" date="2016-08" db="EMBL/GenBank/DDBJ databases">
        <title>the complete mitochondrial genome of Ariosoma meeki.</title>
        <authorList>
            <person name="Xu T."/>
        </authorList>
    </citation>
    <scope>NUCLEOTIDE SEQUENCE</scope>
</reference>
<evidence type="ECO:0000256" key="12">
    <source>
        <dbReference type="ARBA" id="ARBA00053067"/>
    </source>
</evidence>